<dbReference type="InterPro" id="IPR011009">
    <property type="entry name" value="Kinase-like_dom_sf"/>
</dbReference>
<dbReference type="SUPFAM" id="SSF56112">
    <property type="entry name" value="Protein kinase-like (PK-like)"/>
    <property type="match status" value="1"/>
</dbReference>
<name>A0AAD8JY85_TARER</name>
<gene>
    <name evidence="2" type="ORF">QVD17_37433</name>
</gene>
<evidence type="ECO:0000313" key="2">
    <source>
        <dbReference type="EMBL" id="KAK1410891.1"/>
    </source>
</evidence>
<dbReference type="Proteomes" id="UP001229421">
    <property type="component" value="Unassembled WGS sequence"/>
</dbReference>
<dbReference type="GO" id="GO:0009506">
    <property type="term" value="C:plasmodesma"/>
    <property type="evidence" value="ECO:0007669"/>
    <property type="project" value="TreeGrafter"/>
</dbReference>
<dbReference type="GO" id="GO:0005524">
    <property type="term" value="F:ATP binding"/>
    <property type="evidence" value="ECO:0007669"/>
    <property type="project" value="InterPro"/>
</dbReference>
<dbReference type="GO" id="GO:0004714">
    <property type="term" value="F:transmembrane receptor protein tyrosine kinase activity"/>
    <property type="evidence" value="ECO:0007669"/>
    <property type="project" value="InterPro"/>
</dbReference>
<dbReference type="GO" id="GO:0005886">
    <property type="term" value="C:plasma membrane"/>
    <property type="evidence" value="ECO:0007669"/>
    <property type="project" value="TreeGrafter"/>
</dbReference>
<dbReference type="InterPro" id="IPR000719">
    <property type="entry name" value="Prot_kinase_dom"/>
</dbReference>
<keyword evidence="3" id="KW-1185">Reference proteome</keyword>
<dbReference type="InterPro" id="IPR001245">
    <property type="entry name" value="Ser-Thr/Tyr_kinase_cat_dom"/>
</dbReference>
<evidence type="ECO:0000259" key="1">
    <source>
        <dbReference type="PROSITE" id="PS50011"/>
    </source>
</evidence>
<comment type="caution">
    <text evidence="2">The sequence shown here is derived from an EMBL/GenBank/DDBJ whole genome shotgun (WGS) entry which is preliminary data.</text>
</comment>
<dbReference type="AlphaFoldDB" id="A0AAD8JY85"/>
<dbReference type="Gene3D" id="3.30.200.20">
    <property type="entry name" value="Phosphorylase Kinase, domain 1"/>
    <property type="match status" value="1"/>
</dbReference>
<dbReference type="EMBL" id="JAUHHV010000010">
    <property type="protein sequence ID" value="KAK1410891.1"/>
    <property type="molecule type" value="Genomic_DNA"/>
</dbReference>
<dbReference type="PANTHER" id="PTHR27003:SF471">
    <property type="entry name" value="VASCULAR ENDOTHELIAL GROWTH FACTOR RECEPTOR 2 (VEGFR2)-RELATED"/>
    <property type="match status" value="1"/>
</dbReference>
<dbReference type="InterPro" id="IPR045272">
    <property type="entry name" value="ANXUR1/2-like"/>
</dbReference>
<accession>A0AAD8JY85</accession>
<dbReference type="InterPro" id="IPR008266">
    <property type="entry name" value="Tyr_kinase_AS"/>
</dbReference>
<dbReference type="PANTHER" id="PTHR27003">
    <property type="entry name" value="OS07G0166700 PROTEIN"/>
    <property type="match status" value="1"/>
</dbReference>
<evidence type="ECO:0000313" key="3">
    <source>
        <dbReference type="Proteomes" id="UP001229421"/>
    </source>
</evidence>
<dbReference type="Gene3D" id="1.10.510.10">
    <property type="entry name" value="Transferase(Phosphotransferase) domain 1"/>
    <property type="match status" value="1"/>
</dbReference>
<dbReference type="PIRSF" id="PIRSF000654">
    <property type="entry name" value="Integrin-linked_kinase"/>
    <property type="match status" value="1"/>
</dbReference>
<feature type="domain" description="Protein kinase" evidence="1">
    <location>
        <begin position="1"/>
        <end position="234"/>
    </location>
</feature>
<sequence length="239" mass="27335">MRAYKHPNIVTLLGFCDEGDGMMLVYEHIFERSLDDYMKNVDNMYNFSWTHRLRMCLEIARGLHHLHTKMANQSIIHTDIRSANILLDKNGVAKIGYFVISSLHPRKQEIGMKVYEGPGSETTGKMKKESDIYSLGVVLFEIFCWRVAYDPVYIEENGKGLAPVAKQCYDDGTIQRIMDPRLKEETGHEDISTSNILPKQDSLDAFLKIAYECLGEAAKRPTIEMVIKELETALKLQDP</sequence>
<proteinExistence type="predicted"/>
<dbReference type="PROSITE" id="PS50011">
    <property type="entry name" value="PROTEIN_KINASE_DOM"/>
    <property type="match status" value="1"/>
</dbReference>
<organism evidence="2 3">
    <name type="scientific">Tagetes erecta</name>
    <name type="common">African marigold</name>
    <dbReference type="NCBI Taxonomy" id="13708"/>
    <lineage>
        <taxon>Eukaryota</taxon>
        <taxon>Viridiplantae</taxon>
        <taxon>Streptophyta</taxon>
        <taxon>Embryophyta</taxon>
        <taxon>Tracheophyta</taxon>
        <taxon>Spermatophyta</taxon>
        <taxon>Magnoliopsida</taxon>
        <taxon>eudicotyledons</taxon>
        <taxon>Gunneridae</taxon>
        <taxon>Pentapetalae</taxon>
        <taxon>asterids</taxon>
        <taxon>campanulids</taxon>
        <taxon>Asterales</taxon>
        <taxon>Asteraceae</taxon>
        <taxon>Asteroideae</taxon>
        <taxon>Heliantheae alliance</taxon>
        <taxon>Tageteae</taxon>
        <taxon>Tagetes</taxon>
    </lineage>
</organism>
<dbReference type="Pfam" id="PF07714">
    <property type="entry name" value="PK_Tyr_Ser-Thr"/>
    <property type="match status" value="1"/>
</dbReference>
<protein>
    <recommendedName>
        <fullName evidence="1">Protein kinase domain-containing protein</fullName>
    </recommendedName>
</protein>
<reference evidence="2" key="1">
    <citation type="journal article" date="2023" name="bioRxiv">
        <title>Improved chromosome-level genome assembly for marigold (Tagetes erecta).</title>
        <authorList>
            <person name="Jiang F."/>
            <person name="Yuan L."/>
            <person name="Wang S."/>
            <person name="Wang H."/>
            <person name="Xu D."/>
            <person name="Wang A."/>
            <person name="Fan W."/>
        </authorList>
    </citation>
    <scope>NUCLEOTIDE SEQUENCE</scope>
    <source>
        <strain evidence="2">WSJ</strain>
        <tissue evidence="2">Leaf</tissue>
    </source>
</reference>
<dbReference type="PROSITE" id="PS00109">
    <property type="entry name" value="PROTEIN_KINASE_TYR"/>
    <property type="match status" value="1"/>
</dbReference>